<keyword evidence="1" id="KW-0812">Transmembrane</keyword>
<evidence type="ECO:0008006" key="4">
    <source>
        <dbReference type="Google" id="ProtNLM"/>
    </source>
</evidence>
<name>A0ABQ4JD90_9ACTN</name>
<keyword evidence="1" id="KW-0472">Membrane</keyword>
<organism evidence="2 3">
    <name type="scientific">Micromonospora qiuiae</name>
    <dbReference type="NCBI Taxonomy" id="502268"/>
    <lineage>
        <taxon>Bacteria</taxon>
        <taxon>Bacillati</taxon>
        <taxon>Actinomycetota</taxon>
        <taxon>Actinomycetes</taxon>
        <taxon>Micromonosporales</taxon>
        <taxon>Micromonosporaceae</taxon>
        <taxon>Micromonospora</taxon>
    </lineage>
</organism>
<evidence type="ECO:0000256" key="1">
    <source>
        <dbReference type="SAM" id="Phobius"/>
    </source>
</evidence>
<proteinExistence type="predicted"/>
<gene>
    <name evidence="2" type="ORF">Vqi01_32970</name>
</gene>
<reference evidence="2 3" key="1">
    <citation type="submission" date="2021-01" db="EMBL/GenBank/DDBJ databases">
        <title>Whole genome shotgun sequence of Verrucosispora qiuiae NBRC 106684.</title>
        <authorList>
            <person name="Komaki H."/>
            <person name="Tamura T."/>
        </authorList>
    </citation>
    <scope>NUCLEOTIDE SEQUENCE [LARGE SCALE GENOMIC DNA]</scope>
    <source>
        <strain evidence="2 3">NBRC 106684</strain>
    </source>
</reference>
<keyword evidence="3" id="KW-1185">Reference proteome</keyword>
<sequence>MLVYYAITNAAALTLGRDPARKLPVQALAVIGLVGCVLLAVNLPLASVLAGFGVLALGAAWYALRPARH</sequence>
<dbReference type="EMBL" id="BOPC01000043">
    <property type="protein sequence ID" value="GIJ28135.1"/>
    <property type="molecule type" value="Genomic_DNA"/>
</dbReference>
<evidence type="ECO:0000313" key="2">
    <source>
        <dbReference type="EMBL" id="GIJ28135.1"/>
    </source>
</evidence>
<feature type="transmembrane region" description="Helical" evidence="1">
    <location>
        <begin position="23"/>
        <end position="41"/>
    </location>
</feature>
<keyword evidence="1" id="KW-1133">Transmembrane helix</keyword>
<dbReference type="Proteomes" id="UP000653076">
    <property type="component" value="Unassembled WGS sequence"/>
</dbReference>
<protein>
    <recommendedName>
        <fullName evidence="4">Amino acid permease</fullName>
    </recommendedName>
</protein>
<accession>A0ABQ4JD90</accession>
<comment type="caution">
    <text evidence="2">The sequence shown here is derived from an EMBL/GenBank/DDBJ whole genome shotgun (WGS) entry which is preliminary data.</text>
</comment>
<evidence type="ECO:0000313" key="3">
    <source>
        <dbReference type="Proteomes" id="UP000653076"/>
    </source>
</evidence>
<feature type="transmembrane region" description="Helical" evidence="1">
    <location>
        <begin position="47"/>
        <end position="64"/>
    </location>
</feature>